<organism evidence="1">
    <name type="scientific">marine sediment metagenome</name>
    <dbReference type="NCBI Taxonomy" id="412755"/>
    <lineage>
        <taxon>unclassified sequences</taxon>
        <taxon>metagenomes</taxon>
        <taxon>ecological metagenomes</taxon>
    </lineage>
</organism>
<protein>
    <submittedName>
        <fullName evidence="1">Uncharacterized protein</fullName>
    </submittedName>
</protein>
<proteinExistence type="predicted"/>
<comment type="caution">
    <text evidence="1">The sequence shown here is derived from an EMBL/GenBank/DDBJ whole genome shotgun (WGS) entry which is preliminary data.</text>
</comment>
<dbReference type="EMBL" id="BARU01045740">
    <property type="protein sequence ID" value="GAH96146.1"/>
    <property type="molecule type" value="Genomic_DNA"/>
</dbReference>
<name>X1JN37_9ZZZZ</name>
<feature type="non-terminal residue" evidence="1">
    <location>
        <position position="41"/>
    </location>
</feature>
<evidence type="ECO:0000313" key="1">
    <source>
        <dbReference type="EMBL" id="GAH96146.1"/>
    </source>
</evidence>
<dbReference type="AlphaFoldDB" id="X1JN37"/>
<sequence>MTLTKGKTKELEFKIKVPYNVKPGEYYACIMIEPTEFTPVE</sequence>
<accession>X1JN37</accession>
<gene>
    <name evidence="1" type="ORF">S03H2_69280</name>
</gene>
<reference evidence="1" key="1">
    <citation type="journal article" date="2014" name="Front. Microbiol.">
        <title>High frequency of phylogenetically diverse reductive dehalogenase-homologous genes in deep subseafloor sedimentary metagenomes.</title>
        <authorList>
            <person name="Kawai M."/>
            <person name="Futagami T."/>
            <person name="Toyoda A."/>
            <person name="Takaki Y."/>
            <person name="Nishi S."/>
            <person name="Hori S."/>
            <person name="Arai W."/>
            <person name="Tsubouchi T."/>
            <person name="Morono Y."/>
            <person name="Uchiyama I."/>
            <person name="Ito T."/>
            <person name="Fujiyama A."/>
            <person name="Inagaki F."/>
            <person name="Takami H."/>
        </authorList>
    </citation>
    <scope>NUCLEOTIDE SEQUENCE</scope>
    <source>
        <strain evidence="1">Expedition CK06-06</strain>
    </source>
</reference>